<keyword evidence="6 9" id="KW-1133">Transmembrane helix</keyword>
<evidence type="ECO:0000259" key="10">
    <source>
        <dbReference type="Pfam" id="PF04290"/>
    </source>
</evidence>
<evidence type="ECO:0000313" key="12">
    <source>
        <dbReference type="Proteomes" id="UP000294914"/>
    </source>
</evidence>
<protein>
    <recommendedName>
        <fullName evidence="9">TRAP transporter small permease protein</fullName>
    </recommendedName>
</protein>
<evidence type="ECO:0000256" key="2">
    <source>
        <dbReference type="ARBA" id="ARBA00022448"/>
    </source>
</evidence>
<dbReference type="GO" id="GO:0005886">
    <property type="term" value="C:plasma membrane"/>
    <property type="evidence" value="ECO:0007669"/>
    <property type="project" value="UniProtKB-SubCell"/>
</dbReference>
<dbReference type="Pfam" id="PF04290">
    <property type="entry name" value="DctQ"/>
    <property type="match status" value="1"/>
</dbReference>
<keyword evidence="4 9" id="KW-0997">Cell inner membrane</keyword>
<keyword evidence="2 9" id="KW-0813">Transport</keyword>
<feature type="transmembrane region" description="Helical" evidence="9">
    <location>
        <begin position="131"/>
        <end position="153"/>
    </location>
</feature>
<dbReference type="Proteomes" id="UP000294914">
    <property type="component" value="Unassembled WGS sequence"/>
</dbReference>
<evidence type="ECO:0000256" key="5">
    <source>
        <dbReference type="ARBA" id="ARBA00022692"/>
    </source>
</evidence>
<evidence type="ECO:0000256" key="4">
    <source>
        <dbReference type="ARBA" id="ARBA00022519"/>
    </source>
</evidence>
<comment type="function">
    <text evidence="9">Part of the tripartite ATP-independent periplasmic (TRAP) transport system.</text>
</comment>
<dbReference type="OrthoDB" id="9795655at2"/>
<keyword evidence="3" id="KW-1003">Cell membrane</keyword>
<comment type="similarity">
    <text evidence="8 9">Belongs to the TRAP transporter small permease family.</text>
</comment>
<gene>
    <name evidence="11" type="ORF">EDC23_0051</name>
</gene>
<dbReference type="RefSeq" id="WP_134080272.1">
    <property type="nucleotide sequence ID" value="NZ_SOQX01000001.1"/>
</dbReference>
<dbReference type="PANTHER" id="PTHR35011">
    <property type="entry name" value="2,3-DIKETO-L-GULONATE TRAP TRANSPORTER SMALL PERMEASE PROTEIN YIAM"/>
    <property type="match status" value="1"/>
</dbReference>
<dbReference type="GO" id="GO:0022857">
    <property type="term" value="F:transmembrane transporter activity"/>
    <property type="evidence" value="ECO:0007669"/>
    <property type="project" value="UniProtKB-UniRule"/>
</dbReference>
<dbReference type="EMBL" id="SOQX01000001">
    <property type="protein sequence ID" value="TDY03682.1"/>
    <property type="molecule type" value="Genomic_DNA"/>
</dbReference>
<evidence type="ECO:0000256" key="9">
    <source>
        <dbReference type="RuleBase" id="RU369079"/>
    </source>
</evidence>
<keyword evidence="7 9" id="KW-0472">Membrane</keyword>
<reference evidence="11 12" key="1">
    <citation type="submission" date="2019-03" db="EMBL/GenBank/DDBJ databases">
        <title>Genomic Encyclopedia of Type Strains, Phase IV (KMG-IV): sequencing the most valuable type-strain genomes for metagenomic binning, comparative biology and taxonomic classification.</title>
        <authorList>
            <person name="Goeker M."/>
        </authorList>
    </citation>
    <scope>NUCLEOTIDE SEQUENCE [LARGE SCALE GENOMIC DNA]</scope>
    <source>
        <strain evidence="11 12">DSM 16326</strain>
    </source>
</reference>
<sequence>MDKISHFLESLSEWSGRAVAWLTLLMVLITFAVVVLRYGFDTGWIAMQEAITYLHAAVFMLGAGYTLRHEGHVRVDIFYHRLGPRGKAIVDLLGTLLLLWPMCLFIAYVSWEYVAVSWERLETSNEPGGLPFVYLLKSLLLLMPLLLSLQGLARFLQSLQVLRGRGPATPADDPPEVL</sequence>
<keyword evidence="5 9" id="KW-0812">Transmembrane</keyword>
<dbReference type="PANTHER" id="PTHR35011:SF4">
    <property type="entry name" value="SLL1102 PROTEIN"/>
    <property type="match status" value="1"/>
</dbReference>
<evidence type="ECO:0000256" key="1">
    <source>
        <dbReference type="ARBA" id="ARBA00004429"/>
    </source>
</evidence>
<keyword evidence="12" id="KW-1185">Reference proteome</keyword>
<organism evidence="11 12">
    <name type="scientific">Thiohalophilus thiocyanatoxydans</name>
    <dbReference type="NCBI Taxonomy" id="381308"/>
    <lineage>
        <taxon>Bacteria</taxon>
        <taxon>Pseudomonadati</taxon>
        <taxon>Pseudomonadota</taxon>
        <taxon>Gammaproteobacteria</taxon>
        <taxon>Thiohalomonadales</taxon>
        <taxon>Thiohalophilaceae</taxon>
        <taxon>Thiohalophilus</taxon>
    </lineage>
</organism>
<feature type="domain" description="Tripartite ATP-independent periplasmic transporters DctQ component" evidence="10">
    <location>
        <begin position="26"/>
        <end position="160"/>
    </location>
</feature>
<evidence type="ECO:0000256" key="6">
    <source>
        <dbReference type="ARBA" id="ARBA00022989"/>
    </source>
</evidence>
<name>A0A4R8IRM6_9GAMM</name>
<feature type="transmembrane region" description="Helical" evidence="9">
    <location>
        <begin position="20"/>
        <end position="38"/>
    </location>
</feature>
<evidence type="ECO:0000313" key="11">
    <source>
        <dbReference type="EMBL" id="TDY03682.1"/>
    </source>
</evidence>
<evidence type="ECO:0000256" key="8">
    <source>
        <dbReference type="ARBA" id="ARBA00038436"/>
    </source>
</evidence>
<dbReference type="AlphaFoldDB" id="A0A4R8IRM6"/>
<evidence type="ECO:0000256" key="3">
    <source>
        <dbReference type="ARBA" id="ARBA00022475"/>
    </source>
</evidence>
<accession>A0A4R8IRM6</accession>
<dbReference type="InterPro" id="IPR055348">
    <property type="entry name" value="DctQ"/>
</dbReference>
<comment type="caution">
    <text evidence="11">The sequence shown here is derived from an EMBL/GenBank/DDBJ whole genome shotgun (WGS) entry which is preliminary data.</text>
</comment>
<dbReference type="InterPro" id="IPR007387">
    <property type="entry name" value="TRAP_DctQ"/>
</dbReference>
<proteinExistence type="inferred from homology"/>
<feature type="transmembrane region" description="Helical" evidence="9">
    <location>
        <begin position="88"/>
        <end position="111"/>
    </location>
</feature>
<comment type="subunit">
    <text evidence="9">The complex comprises the extracytoplasmic solute receptor protein and the two transmembrane proteins.</text>
</comment>
<feature type="transmembrane region" description="Helical" evidence="9">
    <location>
        <begin position="50"/>
        <end position="67"/>
    </location>
</feature>
<evidence type="ECO:0000256" key="7">
    <source>
        <dbReference type="ARBA" id="ARBA00023136"/>
    </source>
</evidence>
<comment type="subcellular location">
    <subcellularLocation>
        <location evidence="1 9">Cell inner membrane</location>
        <topology evidence="1 9">Multi-pass membrane protein</topology>
    </subcellularLocation>
</comment>